<keyword evidence="10 12" id="KW-0472">Membrane</keyword>
<gene>
    <name evidence="15" type="ORF">HNR00_001191</name>
</gene>
<evidence type="ECO:0000256" key="2">
    <source>
        <dbReference type="ARBA" id="ARBA00022448"/>
    </source>
</evidence>
<name>A0A840ZI08_9HYPH</name>
<keyword evidence="5 12" id="KW-0812">Transmembrane</keyword>
<dbReference type="InterPro" id="IPR010917">
    <property type="entry name" value="TonB_rcpt_CS"/>
</dbReference>
<dbReference type="GO" id="GO:0015344">
    <property type="term" value="F:siderophore uptake transmembrane transporter activity"/>
    <property type="evidence" value="ECO:0007669"/>
    <property type="project" value="TreeGrafter"/>
</dbReference>
<evidence type="ECO:0000256" key="10">
    <source>
        <dbReference type="ARBA" id="ARBA00023136"/>
    </source>
</evidence>
<evidence type="ECO:0000256" key="6">
    <source>
        <dbReference type="ARBA" id="ARBA00022729"/>
    </source>
</evidence>
<evidence type="ECO:0000256" key="8">
    <source>
        <dbReference type="ARBA" id="ARBA00023065"/>
    </source>
</evidence>
<keyword evidence="9" id="KW-0798">TonB box</keyword>
<evidence type="ECO:0000313" key="15">
    <source>
        <dbReference type="EMBL" id="MBB5756493.1"/>
    </source>
</evidence>
<keyword evidence="15" id="KW-0675">Receptor</keyword>
<dbReference type="PROSITE" id="PS01156">
    <property type="entry name" value="TONB_DEPENDENT_REC_2"/>
    <property type="match status" value="1"/>
</dbReference>
<proteinExistence type="inferred from homology"/>
<dbReference type="InterPro" id="IPR039426">
    <property type="entry name" value="TonB-dep_rcpt-like"/>
</dbReference>
<evidence type="ECO:0000259" key="14">
    <source>
        <dbReference type="SMART" id="SM00965"/>
    </source>
</evidence>
<dbReference type="PROSITE" id="PS52016">
    <property type="entry name" value="TONB_DEPENDENT_REC_3"/>
    <property type="match status" value="1"/>
</dbReference>
<dbReference type="Gene3D" id="2.170.130.10">
    <property type="entry name" value="TonB-dependent receptor, plug domain"/>
    <property type="match status" value="1"/>
</dbReference>
<dbReference type="InterPro" id="IPR011662">
    <property type="entry name" value="Secretin/TonB_short_N"/>
</dbReference>
<keyword evidence="11 12" id="KW-0998">Cell outer membrane</keyword>
<keyword evidence="7" id="KW-0408">Iron</keyword>
<reference evidence="15 16" key="1">
    <citation type="submission" date="2020-08" db="EMBL/GenBank/DDBJ databases">
        <title>Genomic Encyclopedia of Type Strains, Phase IV (KMG-IV): sequencing the most valuable type-strain genomes for metagenomic binning, comparative biology and taxonomic classification.</title>
        <authorList>
            <person name="Goeker M."/>
        </authorList>
    </citation>
    <scope>NUCLEOTIDE SEQUENCE [LARGE SCALE GENOMIC DNA]</scope>
    <source>
        <strain evidence="15 16">DSM 2163</strain>
    </source>
</reference>
<evidence type="ECO:0000256" key="4">
    <source>
        <dbReference type="ARBA" id="ARBA00022496"/>
    </source>
</evidence>
<comment type="caution">
    <text evidence="15">The sequence shown here is derived from an EMBL/GenBank/DDBJ whole genome shotgun (WGS) entry which is preliminary data.</text>
</comment>
<dbReference type="InterPro" id="IPR036942">
    <property type="entry name" value="Beta-barrel_TonB_sf"/>
</dbReference>
<dbReference type="Gene3D" id="3.55.50.30">
    <property type="match status" value="1"/>
</dbReference>
<evidence type="ECO:0000256" key="5">
    <source>
        <dbReference type="ARBA" id="ARBA00022692"/>
    </source>
</evidence>
<evidence type="ECO:0000256" key="13">
    <source>
        <dbReference type="PROSITE-ProRule" id="PRU10144"/>
    </source>
</evidence>
<dbReference type="InterPro" id="IPR012910">
    <property type="entry name" value="Plug_dom"/>
</dbReference>
<dbReference type="SMART" id="SM00965">
    <property type="entry name" value="STN"/>
    <property type="match status" value="1"/>
</dbReference>
<dbReference type="PANTHER" id="PTHR32552">
    <property type="entry name" value="FERRICHROME IRON RECEPTOR-RELATED"/>
    <property type="match status" value="1"/>
</dbReference>
<comment type="similarity">
    <text evidence="12">Belongs to the TonB-dependent receptor family.</text>
</comment>
<dbReference type="EMBL" id="JACHOP010000003">
    <property type="protein sequence ID" value="MBB5756493.1"/>
    <property type="molecule type" value="Genomic_DNA"/>
</dbReference>
<evidence type="ECO:0000256" key="1">
    <source>
        <dbReference type="ARBA" id="ARBA00004571"/>
    </source>
</evidence>
<keyword evidence="8" id="KW-0406">Ion transport</keyword>
<sequence>MTDANIETIGGREMRCAGDGCGMEDDGAVRGHLPTGYGTVGSAASPRGTAAAPRPSRLRAAPLAALLMASTAAVPLLVASTTQLRAAGPIVFDIPTGDLGGVLAQIGRVGAQPISFPADLTRGRRAGPIAGRMGVQEALTLALGGTDLVVVPAAGGTLTVQRRGPVPTGAAAPAAAGDIAAIDVVDANAGSPYGDRGFQAGNVGDTIRIADAPLKETPVAISVVTNETIRSQNVTNTLEAARNSAGVIVTPGATGQPRFIIRGFETSGFSVNGQQNPVTLQQQIPIDAVDRIEVLKGPTAILTGVNVAGGGLINVTLKKPTAETIRDLTIRYGTYNYKTIALDLGGGVPDLEGTTYRFVTSLNHADRTDLGYRDPSEFLVMPSVRWEGQDLTVSAGLRYIQTRAVPQARFGFRALDPETGIGAIYRIPGNGPGNPNSHYDGRELTFETEQNYHAGTLFGLFDVSFNNLFQHQSVRFVGDSFSFFNTNFGFTQSGVQTGFDTQVENISERLSMTLKYQDDFMKSTTKFGFDYLSYWSGARSALPAFLPDFDLYNNTPISPLISGPYDFTVRKSSNIYRGGYMVEKLDLFDNKLHILGMARWDWFNQNSQSLQFGVAETPSVSKNDALSYTFGALLDLPYDLGVYINRSEGRIPQAPVAGISLAPIGRTLNEFGLRSSMFDNRFRTTLSFFELTESPLTLILQGQAGFPEGIRIVNTAGLQSRGIELEGQGEILPGWNLTANVTRLWTRSLDPDGLGLDPSAGRPAYQGSLWTTYTWLSGWAEGITVGAGVRALTEFKVNQLGANSLFTLPGYAVFDAAIGYTSGDFSANLKINNLFDSHAFSLSTISTYLPIERGRHVLLQASYRF</sequence>
<evidence type="ECO:0000256" key="3">
    <source>
        <dbReference type="ARBA" id="ARBA00022452"/>
    </source>
</evidence>
<evidence type="ECO:0000313" key="16">
    <source>
        <dbReference type="Proteomes" id="UP000583454"/>
    </source>
</evidence>
<dbReference type="GO" id="GO:0009279">
    <property type="term" value="C:cell outer membrane"/>
    <property type="evidence" value="ECO:0007669"/>
    <property type="project" value="UniProtKB-SubCell"/>
</dbReference>
<keyword evidence="16" id="KW-1185">Reference proteome</keyword>
<keyword evidence="3 12" id="KW-1134">Transmembrane beta strand</keyword>
<organism evidence="15 16">
    <name type="scientific">Methylorubrum rhodinum</name>
    <dbReference type="NCBI Taxonomy" id="29428"/>
    <lineage>
        <taxon>Bacteria</taxon>
        <taxon>Pseudomonadati</taxon>
        <taxon>Pseudomonadota</taxon>
        <taxon>Alphaproteobacteria</taxon>
        <taxon>Hyphomicrobiales</taxon>
        <taxon>Methylobacteriaceae</taxon>
        <taxon>Methylorubrum</taxon>
    </lineage>
</organism>
<accession>A0A840ZI08</accession>
<dbReference type="SUPFAM" id="SSF56935">
    <property type="entry name" value="Porins"/>
    <property type="match status" value="1"/>
</dbReference>
<evidence type="ECO:0000256" key="7">
    <source>
        <dbReference type="ARBA" id="ARBA00023004"/>
    </source>
</evidence>
<protein>
    <submittedName>
        <fullName evidence="15">Iron complex outermembrane receptor protein</fullName>
    </submittedName>
</protein>
<keyword evidence="6" id="KW-0732">Signal</keyword>
<feature type="short sequence motif" description="TonB C-terminal box" evidence="13">
    <location>
        <begin position="848"/>
        <end position="865"/>
    </location>
</feature>
<dbReference type="PANTHER" id="PTHR32552:SF68">
    <property type="entry name" value="FERRICHROME OUTER MEMBRANE TRANSPORTER_PHAGE RECEPTOR"/>
    <property type="match status" value="1"/>
</dbReference>
<dbReference type="Pfam" id="PF07715">
    <property type="entry name" value="Plug"/>
    <property type="match status" value="1"/>
</dbReference>
<evidence type="ECO:0000256" key="11">
    <source>
        <dbReference type="ARBA" id="ARBA00023237"/>
    </source>
</evidence>
<evidence type="ECO:0000256" key="9">
    <source>
        <dbReference type="ARBA" id="ARBA00023077"/>
    </source>
</evidence>
<keyword evidence="2 12" id="KW-0813">Transport</keyword>
<keyword evidence="4" id="KW-0410">Iron transport</keyword>
<dbReference type="AlphaFoldDB" id="A0A840ZI08"/>
<dbReference type="InterPro" id="IPR037066">
    <property type="entry name" value="Plug_dom_sf"/>
</dbReference>
<comment type="subcellular location">
    <subcellularLocation>
        <location evidence="1 12">Cell outer membrane</location>
        <topology evidence="1 12">Multi-pass membrane protein</topology>
    </subcellularLocation>
</comment>
<dbReference type="Gene3D" id="2.40.170.20">
    <property type="entry name" value="TonB-dependent receptor, beta-barrel domain"/>
    <property type="match status" value="1"/>
</dbReference>
<evidence type="ECO:0000256" key="12">
    <source>
        <dbReference type="PROSITE-ProRule" id="PRU01360"/>
    </source>
</evidence>
<dbReference type="Proteomes" id="UP000583454">
    <property type="component" value="Unassembled WGS sequence"/>
</dbReference>
<feature type="domain" description="Secretin/TonB short N-terminal" evidence="14">
    <location>
        <begin position="112"/>
        <end position="163"/>
    </location>
</feature>